<gene>
    <name evidence="2" type="ORF">SYNPS1DRAFT_27200</name>
</gene>
<evidence type="ECO:0000256" key="1">
    <source>
        <dbReference type="SAM" id="SignalP"/>
    </source>
</evidence>
<dbReference type="EMBL" id="KZ989263">
    <property type="protein sequence ID" value="RKP27133.1"/>
    <property type="molecule type" value="Genomic_DNA"/>
</dbReference>
<evidence type="ECO:0000313" key="2">
    <source>
        <dbReference type="EMBL" id="RKP27133.1"/>
    </source>
</evidence>
<organism evidence="2 3">
    <name type="scientific">Syncephalis pseudoplumigaleata</name>
    <dbReference type="NCBI Taxonomy" id="1712513"/>
    <lineage>
        <taxon>Eukaryota</taxon>
        <taxon>Fungi</taxon>
        <taxon>Fungi incertae sedis</taxon>
        <taxon>Zoopagomycota</taxon>
        <taxon>Zoopagomycotina</taxon>
        <taxon>Zoopagomycetes</taxon>
        <taxon>Zoopagales</taxon>
        <taxon>Piptocephalidaceae</taxon>
        <taxon>Syncephalis</taxon>
    </lineage>
</organism>
<feature type="chain" id="PRO_5020363599" description="RxLR effector protein" evidence="1">
    <location>
        <begin position="23"/>
        <end position="152"/>
    </location>
</feature>
<sequence>MRVIAVLLALCLPLLAIDNTAAAPHSQYADSAATIPTAPSIESDCSAASHRHDHAALARRDNEEDAVKKLMGEFHSEIELIIKRVAKNQLVGSVMSEKFTHTLLGLREHKVDIDRLIDEKKKPLTGDAKENFDNYLVHIRRWLDEEKKKSKA</sequence>
<proteinExistence type="predicted"/>
<keyword evidence="3" id="KW-1185">Reference proteome</keyword>
<dbReference type="Proteomes" id="UP000278143">
    <property type="component" value="Unassembled WGS sequence"/>
</dbReference>
<feature type="signal peptide" evidence="1">
    <location>
        <begin position="1"/>
        <end position="22"/>
    </location>
</feature>
<dbReference type="AlphaFoldDB" id="A0A4P9Z3K5"/>
<reference evidence="3" key="1">
    <citation type="journal article" date="2018" name="Nat. Microbiol.">
        <title>Leveraging single-cell genomics to expand the fungal tree of life.</title>
        <authorList>
            <person name="Ahrendt S.R."/>
            <person name="Quandt C.A."/>
            <person name="Ciobanu D."/>
            <person name="Clum A."/>
            <person name="Salamov A."/>
            <person name="Andreopoulos B."/>
            <person name="Cheng J.F."/>
            <person name="Woyke T."/>
            <person name="Pelin A."/>
            <person name="Henrissat B."/>
            <person name="Reynolds N.K."/>
            <person name="Benny G.L."/>
            <person name="Smith M.E."/>
            <person name="James T.Y."/>
            <person name="Grigoriev I.V."/>
        </authorList>
    </citation>
    <scope>NUCLEOTIDE SEQUENCE [LARGE SCALE GENOMIC DNA]</scope>
    <source>
        <strain evidence="3">Benny S71-1</strain>
    </source>
</reference>
<protein>
    <recommendedName>
        <fullName evidence="4">RxLR effector protein</fullName>
    </recommendedName>
</protein>
<name>A0A4P9Z3K5_9FUNG</name>
<evidence type="ECO:0008006" key="4">
    <source>
        <dbReference type="Google" id="ProtNLM"/>
    </source>
</evidence>
<evidence type="ECO:0000313" key="3">
    <source>
        <dbReference type="Proteomes" id="UP000278143"/>
    </source>
</evidence>
<keyword evidence="1" id="KW-0732">Signal</keyword>
<accession>A0A4P9Z3K5</accession>